<evidence type="ECO:0000313" key="6">
    <source>
        <dbReference type="EMBL" id="MCT7945474.1"/>
    </source>
</evidence>
<dbReference type="SUPFAM" id="SSF46689">
    <property type="entry name" value="Homeodomain-like"/>
    <property type="match status" value="1"/>
</dbReference>
<accession>A0A9X2WTP9</accession>
<dbReference type="PROSITE" id="PS01124">
    <property type="entry name" value="HTH_ARAC_FAMILY_2"/>
    <property type="match status" value="1"/>
</dbReference>
<dbReference type="InterPro" id="IPR011051">
    <property type="entry name" value="RmlC_Cupin_sf"/>
</dbReference>
<dbReference type="RefSeq" id="WP_261272462.1">
    <property type="nucleotide sequence ID" value="NZ_JAMTCC010000012.1"/>
</dbReference>
<dbReference type="Proteomes" id="UP001155604">
    <property type="component" value="Unassembled WGS sequence"/>
</dbReference>
<feature type="domain" description="HTH araC/xylS-type" evidence="5">
    <location>
        <begin position="156"/>
        <end position="256"/>
    </location>
</feature>
<dbReference type="Pfam" id="PF02311">
    <property type="entry name" value="AraC_binding"/>
    <property type="match status" value="1"/>
</dbReference>
<dbReference type="GO" id="GO:0043565">
    <property type="term" value="F:sequence-specific DNA binding"/>
    <property type="evidence" value="ECO:0007669"/>
    <property type="project" value="InterPro"/>
</dbReference>
<name>A0A9X2WTP9_9GAMM</name>
<dbReference type="InterPro" id="IPR003313">
    <property type="entry name" value="AraC-bd"/>
</dbReference>
<dbReference type="InterPro" id="IPR018060">
    <property type="entry name" value="HTH_AraC"/>
</dbReference>
<evidence type="ECO:0000256" key="3">
    <source>
        <dbReference type="ARBA" id="ARBA00023125"/>
    </source>
</evidence>
<dbReference type="EMBL" id="JAMTCC010000012">
    <property type="protein sequence ID" value="MCT7945474.1"/>
    <property type="molecule type" value="Genomic_DNA"/>
</dbReference>
<keyword evidence="2" id="KW-0805">Transcription regulation</keyword>
<dbReference type="Pfam" id="PF12833">
    <property type="entry name" value="HTH_18"/>
    <property type="match status" value="1"/>
</dbReference>
<organism evidence="6 7">
    <name type="scientific">Shewanella septentrionalis</name>
    <dbReference type="NCBI Taxonomy" id="2952223"/>
    <lineage>
        <taxon>Bacteria</taxon>
        <taxon>Pseudomonadati</taxon>
        <taxon>Pseudomonadota</taxon>
        <taxon>Gammaproteobacteria</taxon>
        <taxon>Alteromonadales</taxon>
        <taxon>Shewanellaceae</taxon>
        <taxon>Shewanella</taxon>
    </lineage>
</organism>
<dbReference type="Gene3D" id="1.10.10.60">
    <property type="entry name" value="Homeodomain-like"/>
    <property type="match status" value="1"/>
</dbReference>
<evidence type="ECO:0000256" key="2">
    <source>
        <dbReference type="ARBA" id="ARBA00023015"/>
    </source>
</evidence>
<reference evidence="6" key="1">
    <citation type="journal article" date="2023" name="Int. J. Syst. Evol. Microbiol.">
        <title>&lt;i&gt;Shewanella septentrionalis&lt;/i&gt; sp. nov. and &lt;i&gt;Shewanella holmiensis&lt;/i&gt; sp. nov., isolated from Baltic Sea water and sediments.</title>
        <authorList>
            <person name="Martin-Rodriguez A.J."/>
            <person name="Thorell K."/>
            <person name="Joffre E."/>
            <person name="Jensie-Markopoulos S."/>
            <person name="Moore E.R.B."/>
            <person name="Sjoling A."/>
        </authorList>
    </citation>
    <scope>NUCLEOTIDE SEQUENCE</scope>
    <source>
        <strain evidence="6">SP1W3</strain>
    </source>
</reference>
<proteinExistence type="predicted"/>
<dbReference type="FunFam" id="1.10.10.60:FF:000132">
    <property type="entry name" value="AraC family transcriptional regulator"/>
    <property type="match status" value="1"/>
</dbReference>
<gene>
    <name evidence="6" type="ORF">NE536_08850</name>
</gene>
<dbReference type="InterPro" id="IPR009057">
    <property type="entry name" value="Homeodomain-like_sf"/>
</dbReference>
<dbReference type="CDD" id="cd06124">
    <property type="entry name" value="cupin_NimR-like_N"/>
    <property type="match status" value="1"/>
</dbReference>
<dbReference type="PANTHER" id="PTHR11019:SF159">
    <property type="entry name" value="TRANSCRIPTIONAL REGULATOR-RELATED"/>
    <property type="match status" value="1"/>
</dbReference>
<dbReference type="AlphaFoldDB" id="A0A9X2WTP9"/>
<dbReference type="GO" id="GO:0003700">
    <property type="term" value="F:DNA-binding transcription factor activity"/>
    <property type="evidence" value="ECO:0007669"/>
    <property type="project" value="InterPro"/>
</dbReference>
<dbReference type="SMART" id="SM00342">
    <property type="entry name" value="HTH_ARAC"/>
    <property type="match status" value="1"/>
</dbReference>
<comment type="caution">
    <text evidence="6">The sequence shown here is derived from an EMBL/GenBank/DDBJ whole genome shotgun (WGS) entry which is preliminary data.</text>
</comment>
<keyword evidence="7" id="KW-1185">Reference proteome</keyword>
<evidence type="ECO:0000256" key="1">
    <source>
        <dbReference type="ARBA" id="ARBA00022491"/>
    </source>
</evidence>
<sequence length="259" mass="29203">MAFILPEQQFNPDQLDNLVIGIAADMGEHDSGVHYHRKAQLLYAPTGVMRFTLADTQMLLPPTRAAWLPAGVKHSVTMRNVVAYRSLYFEPETVTSLPDKVTIFHVNPLLKALIDTMSFWPWDKPRSTQHNAFLLLCEELGNATEENLALPLPQDKRLTTWLAQLQQHQKPPANLKDMAVEIGASERTISRIFSAQTGMAYQAWRQQWRLLSAIEQLAAGKSVAQVGFNLHFSSDSAFISFFKQYTGTTPAQYFKSPNI</sequence>
<dbReference type="PANTHER" id="PTHR11019">
    <property type="entry name" value="HTH-TYPE TRANSCRIPTIONAL REGULATOR NIMR"/>
    <property type="match status" value="1"/>
</dbReference>
<evidence type="ECO:0000313" key="7">
    <source>
        <dbReference type="Proteomes" id="UP001155604"/>
    </source>
</evidence>
<keyword evidence="1" id="KW-0678">Repressor</keyword>
<evidence type="ECO:0000259" key="5">
    <source>
        <dbReference type="PROSITE" id="PS01124"/>
    </source>
</evidence>
<dbReference type="SUPFAM" id="SSF51182">
    <property type="entry name" value="RmlC-like cupins"/>
    <property type="match status" value="1"/>
</dbReference>
<keyword evidence="3" id="KW-0238">DNA-binding</keyword>
<evidence type="ECO:0000256" key="4">
    <source>
        <dbReference type="ARBA" id="ARBA00023163"/>
    </source>
</evidence>
<protein>
    <submittedName>
        <fullName evidence="6">Helix-turn-helix transcriptional regulator</fullName>
    </submittedName>
</protein>
<keyword evidence="4" id="KW-0804">Transcription</keyword>